<dbReference type="EMBL" id="WPCU01000004">
    <property type="protein sequence ID" value="MVA75440.1"/>
    <property type="molecule type" value="Genomic_DNA"/>
</dbReference>
<reference evidence="2 3" key="1">
    <citation type="submission" date="2019-12" db="EMBL/GenBank/DDBJ databases">
        <title>Auraticoccus cholistani sp. nov., an actinomycete isolated from soil of Cholistan desert.</title>
        <authorList>
            <person name="Cheema M.T."/>
        </authorList>
    </citation>
    <scope>NUCLEOTIDE SEQUENCE [LARGE SCALE GENOMIC DNA]</scope>
    <source>
        <strain evidence="2 3">F435</strain>
    </source>
</reference>
<name>A0A6A9V0H9_9ACTN</name>
<evidence type="ECO:0000313" key="3">
    <source>
        <dbReference type="Proteomes" id="UP000435304"/>
    </source>
</evidence>
<keyword evidence="1" id="KW-1133">Transmembrane helix</keyword>
<protein>
    <submittedName>
        <fullName evidence="2">Uncharacterized protein</fullName>
    </submittedName>
</protein>
<dbReference type="AlphaFoldDB" id="A0A6A9V0H9"/>
<accession>A0A6A9V0H9</accession>
<feature type="transmembrane region" description="Helical" evidence="1">
    <location>
        <begin position="42"/>
        <end position="62"/>
    </location>
</feature>
<sequence>MSAGAAGTAVPWRRLAVRCSVAAAAVVAGGLVLQLVGVGLRLPFLVTLVVAAVAAGWLTSVVRPAVDPPPSPEPDPPGVVTRELDRRVRVLEKHLWGVQPQHGMNRAEVQQTVARVAEARRPRDAPLPPALATYLSSEPPPTLTRRQLRALLEELNRL</sequence>
<evidence type="ECO:0000313" key="2">
    <source>
        <dbReference type="EMBL" id="MVA75440.1"/>
    </source>
</evidence>
<gene>
    <name evidence="2" type="ORF">GC722_05270</name>
</gene>
<dbReference type="RefSeq" id="WP_156608520.1">
    <property type="nucleotide sequence ID" value="NZ_WPCU01000004.1"/>
</dbReference>
<feature type="transmembrane region" description="Helical" evidence="1">
    <location>
        <begin position="15"/>
        <end position="36"/>
    </location>
</feature>
<keyword evidence="3" id="KW-1185">Reference proteome</keyword>
<evidence type="ECO:0000256" key="1">
    <source>
        <dbReference type="SAM" id="Phobius"/>
    </source>
</evidence>
<dbReference type="Proteomes" id="UP000435304">
    <property type="component" value="Unassembled WGS sequence"/>
</dbReference>
<keyword evidence="1" id="KW-0472">Membrane</keyword>
<keyword evidence="1" id="KW-0812">Transmembrane</keyword>
<organism evidence="2 3">
    <name type="scientific">Auraticoccus cholistanensis</name>
    <dbReference type="NCBI Taxonomy" id="2656650"/>
    <lineage>
        <taxon>Bacteria</taxon>
        <taxon>Bacillati</taxon>
        <taxon>Actinomycetota</taxon>
        <taxon>Actinomycetes</taxon>
        <taxon>Propionibacteriales</taxon>
        <taxon>Propionibacteriaceae</taxon>
        <taxon>Auraticoccus</taxon>
    </lineage>
</organism>
<comment type="caution">
    <text evidence="2">The sequence shown here is derived from an EMBL/GenBank/DDBJ whole genome shotgun (WGS) entry which is preliminary data.</text>
</comment>
<proteinExistence type="predicted"/>